<keyword evidence="4" id="KW-1185">Reference proteome</keyword>
<dbReference type="STRING" id="33114.A0A2G2WHB4"/>
<dbReference type="OrthoDB" id="1886938at2759"/>
<feature type="chain" id="PRO_5013686560" evidence="2">
    <location>
        <begin position="21"/>
        <end position="95"/>
    </location>
</feature>
<dbReference type="InterPro" id="IPR003854">
    <property type="entry name" value="GASA"/>
</dbReference>
<reference evidence="4" key="2">
    <citation type="journal article" date="2017" name="J. Anim. Genet.">
        <title>Multiple reference genome sequences of hot pepper reveal the massive evolution of plant disease resistance genes by retroduplication.</title>
        <authorList>
            <person name="Kim S."/>
            <person name="Park J."/>
            <person name="Yeom S.-I."/>
            <person name="Kim Y.-M."/>
            <person name="Seo E."/>
            <person name="Kim K.-T."/>
            <person name="Kim M.-S."/>
            <person name="Lee J.M."/>
            <person name="Cheong K."/>
            <person name="Shin H.-S."/>
            <person name="Kim S.-B."/>
            <person name="Han K."/>
            <person name="Lee J."/>
            <person name="Park M."/>
            <person name="Lee H.-A."/>
            <person name="Lee H.-Y."/>
            <person name="Lee Y."/>
            <person name="Oh S."/>
            <person name="Lee J.H."/>
            <person name="Choi E."/>
            <person name="Choi E."/>
            <person name="Lee S.E."/>
            <person name="Jeon J."/>
            <person name="Kim H."/>
            <person name="Choi G."/>
            <person name="Song H."/>
            <person name="Lee J."/>
            <person name="Lee S.-C."/>
            <person name="Kwon J.-K."/>
            <person name="Lee H.-Y."/>
            <person name="Koo N."/>
            <person name="Hong Y."/>
            <person name="Kim R.W."/>
            <person name="Kang W.-H."/>
            <person name="Huh J.H."/>
            <person name="Kang B.-C."/>
            <person name="Yang T.-J."/>
            <person name="Lee Y.-H."/>
            <person name="Bennetzen J.L."/>
            <person name="Choi D."/>
        </authorList>
    </citation>
    <scope>NUCLEOTIDE SEQUENCE [LARGE SCALE GENOMIC DNA]</scope>
    <source>
        <strain evidence="4">cv. PBC81</strain>
    </source>
</reference>
<dbReference type="PANTHER" id="PTHR23201">
    <property type="entry name" value="EXTENSIN, PROLINE-RICH PROTEIN"/>
    <property type="match status" value="1"/>
</dbReference>
<proteinExistence type="inferred from homology"/>
<evidence type="ECO:0000256" key="1">
    <source>
        <dbReference type="ARBA" id="ARBA00010582"/>
    </source>
</evidence>
<dbReference type="EMBL" id="MLFT02000006">
    <property type="protein sequence ID" value="PHT44612.1"/>
    <property type="molecule type" value="Genomic_DNA"/>
</dbReference>
<evidence type="ECO:0000313" key="3">
    <source>
        <dbReference type="EMBL" id="PHT44612.1"/>
    </source>
</evidence>
<dbReference type="Pfam" id="PF02704">
    <property type="entry name" value="GASA"/>
    <property type="match status" value="1"/>
</dbReference>
<organism evidence="3 4">
    <name type="scientific">Capsicum baccatum</name>
    <name type="common">Peruvian pepper</name>
    <dbReference type="NCBI Taxonomy" id="33114"/>
    <lineage>
        <taxon>Eukaryota</taxon>
        <taxon>Viridiplantae</taxon>
        <taxon>Streptophyta</taxon>
        <taxon>Embryophyta</taxon>
        <taxon>Tracheophyta</taxon>
        <taxon>Spermatophyta</taxon>
        <taxon>Magnoliopsida</taxon>
        <taxon>eudicotyledons</taxon>
        <taxon>Gunneridae</taxon>
        <taxon>Pentapetalae</taxon>
        <taxon>asterids</taxon>
        <taxon>lamiids</taxon>
        <taxon>Solanales</taxon>
        <taxon>Solanaceae</taxon>
        <taxon>Solanoideae</taxon>
        <taxon>Capsiceae</taxon>
        <taxon>Capsicum</taxon>
    </lineage>
</organism>
<comment type="similarity">
    <text evidence="1">Belongs to the GASA family.</text>
</comment>
<keyword evidence="2" id="KW-0732">Signal</keyword>
<feature type="signal peptide" evidence="2">
    <location>
        <begin position="1"/>
        <end position="20"/>
    </location>
</feature>
<evidence type="ECO:0000256" key="2">
    <source>
        <dbReference type="SAM" id="SignalP"/>
    </source>
</evidence>
<gene>
    <name evidence="3" type="ORF">CQW23_13770</name>
</gene>
<dbReference type="AlphaFoldDB" id="A0A2G2WHB4"/>
<evidence type="ECO:0000313" key="4">
    <source>
        <dbReference type="Proteomes" id="UP000224567"/>
    </source>
</evidence>
<sequence>MMKLLHIFLALLIMASMSNTQPPVGSTTCPVPKDECEEACNVRCSQKGHKKRCLFYCNHCCGWCQCVPPGYVGENKDCCSCYNEWKKQTGEPKCP</sequence>
<dbReference type="SMR" id="A0A2G2WHB4"/>
<protein>
    <submittedName>
        <fullName evidence="3">Uncharacterized protein</fullName>
    </submittedName>
</protein>
<dbReference type="Proteomes" id="UP000224567">
    <property type="component" value="Unassembled WGS sequence"/>
</dbReference>
<accession>A0A2G2WHB4</accession>
<name>A0A2G2WHB4_CAPBA</name>
<reference evidence="3 4" key="1">
    <citation type="journal article" date="2017" name="Genome Biol.">
        <title>New reference genome sequences of hot pepper reveal the massive evolution of plant disease-resistance genes by retroduplication.</title>
        <authorList>
            <person name="Kim S."/>
            <person name="Park J."/>
            <person name="Yeom S.I."/>
            <person name="Kim Y.M."/>
            <person name="Seo E."/>
            <person name="Kim K.T."/>
            <person name="Kim M.S."/>
            <person name="Lee J.M."/>
            <person name="Cheong K."/>
            <person name="Shin H.S."/>
            <person name="Kim S.B."/>
            <person name="Han K."/>
            <person name="Lee J."/>
            <person name="Park M."/>
            <person name="Lee H.A."/>
            <person name="Lee H.Y."/>
            <person name="Lee Y."/>
            <person name="Oh S."/>
            <person name="Lee J.H."/>
            <person name="Choi E."/>
            <person name="Choi E."/>
            <person name="Lee S.E."/>
            <person name="Jeon J."/>
            <person name="Kim H."/>
            <person name="Choi G."/>
            <person name="Song H."/>
            <person name="Lee J."/>
            <person name="Lee S.C."/>
            <person name="Kwon J.K."/>
            <person name="Lee H.Y."/>
            <person name="Koo N."/>
            <person name="Hong Y."/>
            <person name="Kim R.W."/>
            <person name="Kang W.H."/>
            <person name="Huh J.H."/>
            <person name="Kang B.C."/>
            <person name="Yang T.J."/>
            <person name="Lee Y.H."/>
            <person name="Bennetzen J.L."/>
            <person name="Choi D."/>
        </authorList>
    </citation>
    <scope>NUCLEOTIDE SEQUENCE [LARGE SCALE GENOMIC DNA]</scope>
    <source>
        <strain evidence="4">cv. PBC81</strain>
    </source>
</reference>
<comment type="caution">
    <text evidence="3">The sequence shown here is derived from an EMBL/GenBank/DDBJ whole genome shotgun (WGS) entry which is preliminary data.</text>
</comment>
<dbReference type="PANTHER" id="PTHR23201:SF84">
    <property type="entry name" value="GIBBERELLIN REGULATED PROTEIN"/>
    <property type="match status" value="1"/>
</dbReference>